<keyword evidence="4 9" id="KW-0378">Hydrolase</keyword>
<evidence type="ECO:0000256" key="4">
    <source>
        <dbReference type="ARBA" id="ARBA00022801"/>
    </source>
</evidence>
<evidence type="ECO:0000256" key="3">
    <source>
        <dbReference type="ARBA" id="ARBA00022692"/>
    </source>
</evidence>
<evidence type="ECO:0000313" key="11">
    <source>
        <dbReference type="Proteomes" id="UP000887567"/>
    </source>
</evidence>
<feature type="transmembrane region" description="Helical" evidence="9">
    <location>
        <begin position="209"/>
        <end position="228"/>
    </location>
</feature>
<feature type="transmembrane region" description="Helical" evidence="9">
    <location>
        <begin position="169"/>
        <end position="189"/>
    </location>
</feature>
<dbReference type="GO" id="GO:0046872">
    <property type="term" value="F:metal ion binding"/>
    <property type="evidence" value="ECO:0007669"/>
    <property type="project" value="UniProtKB-KW"/>
</dbReference>
<evidence type="ECO:0000256" key="5">
    <source>
        <dbReference type="ARBA" id="ARBA00022989"/>
    </source>
</evidence>
<evidence type="ECO:0000256" key="2">
    <source>
        <dbReference type="ARBA" id="ARBA00009780"/>
    </source>
</evidence>
<keyword evidence="8" id="KW-0862">Zinc</keyword>
<dbReference type="OMA" id="FWHILIF"/>
<keyword evidence="6 9" id="KW-0472">Membrane</keyword>
<dbReference type="PANTHER" id="PTHR46139:SF3">
    <property type="entry name" value="ALKALINE CERAMIDASE"/>
    <property type="match status" value="1"/>
</dbReference>
<dbReference type="AlphaFoldDB" id="A0A913XID2"/>
<evidence type="ECO:0000256" key="9">
    <source>
        <dbReference type="RuleBase" id="RU364079"/>
    </source>
</evidence>
<dbReference type="Proteomes" id="UP000887567">
    <property type="component" value="Unplaced"/>
</dbReference>
<dbReference type="EC" id="3.5.1.-" evidence="9"/>
<feature type="transmembrane region" description="Helical" evidence="9">
    <location>
        <begin position="59"/>
        <end position="78"/>
    </location>
</feature>
<dbReference type="GO" id="GO:0016020">
    <property type="term" value="C:membrane"/>
    <property type="evidence" value="ECO:0007669"/>
    <property type="project" value="UniProtKB-SubCell"/>
</dbReference>
<evidence type="ECO:0000256" key="7">
    <source>
        <dbReference type="PIRSR" id="PIRSR608901-1"/>
    </source>
</evidence>
<organism evidence="10 11">
    <name type="scientific">Exaiptasia diaphana</name>
    <name type="common">Tropical sea anemone</name>
    <name type="synonym">Aiptasia pulchella</name>
    <dbReference type="NCBI Taxonomy" id="2652724"/>
    <lineage>
        <taxon>Eukaryota</taxon>
        <taxon>Metazoa</taxon>
        <taxon>Cnidaria</taxon>
        <taxon>Anthozoa</taxon>
        <taxon>Hexacorallia</taxon>
        <taxon>Actiniaria</taxon>
        <taxon>Aiptasiidae</taxon>
        <taxon>Exaiptasia</taxon>
    </lineage>
</organism>
<dbReference type="KEGG" id="epa:110243075"/>
<feature type="binding site" evidence="7">
    <location>
        <position position="13"/>
    </location>
    <ligand>
        <name>Ca(2+)</name>
        <dbReference type="ChEBI" id="CHEBI:29108"/>
    </ligand>
</feature>
<keyword evidence="7" id="KW-0106">Calcium</keyword>
<keyword evidence="7" id="KW-0479">Metal-binding</keyword>
<comment type="cofactor">
    <cofactor evidence="8">
        <name>Zn(2+)</name>
        <dbReference type="ChEBI" id="CHEBI:29105"/>
    </cofactor>
</comment>
<feature type="transmembrane region" description="Helical" evidence="9">
    <location>
        <begin position="121"/>
        <end position="138"/>
    </location>
</feature>
<feature type="binding site" evidence="7">
    <location>
        <position position="16"/>
    </location>
    <ligand>
        <name>Ca(2+)</name>
        <dbReference type="ChEBI" id="CHEBI:29108"/>
    </ligand>
</feature>
<keyword evidence="9" id="KW-0443">Lipid metabolism</keyword>
<comment type="function">
    <text evidence="9">Hydrolyzes the sphingolipid ceramide into sphingosine and free fatty acid.</text>
</comment>
<accession>A0A913XID2</accession>
<dbReference type="GeneID" id="110243075"/>
<dbReference type="EnsemblMetazoa" id="XM_021049134.2">
    <property type="protein sequence ID" value="XP_020904793.1"/>
    <property type="gene ID" value="LOC110243075"/>
</dbReference>
<comment type="similarity">
    <text evidence="2 9">Belongs to the alkaline ceramidase family.</text>
</comment>
<dbReference type="OrthoDB" id="187171at2759"/>
<dbReference type="GO" id="GO:0016811">
    <property type="term" value="F:hydrolase activity, acting on carbon-nitrogen (but not peptide) bonds, in linear amides"/>
    <property type="evidence" value="ECO:0007669"/>
    <property type="project" value="InterPro"/>
</dbReference>
<dbReference type="PANTHER" id="PTHR46139">
    <property type="entry name" value="ALKALINE CERAMIDASE"/>
    <property type="match status" value="1"/>
</dbReference>
<keyword evidence="3 9" id="KW-0812">Transmembrane</keyword>
<feature type="binding site" evidence="7">
    <location>
        <position position="18"/>
    </location>
    <ligand>
        <name>Ca(2+)</name>
        <dbReference type="ChEBI" id="CHEBI:29108"/>
    </ligand>
</feature>
<dbReference type="Pfam" id="PF05875">
    <property type="entry name" value="Ceramidase"/>
    <property type="match status" value="1"/>
</dbReference>
<feature type="binding site" evidence="7">
    <location>
        <position position="27"/>
    </location>
    <ligand>
        <name>Ca(2+)</name>
        <dbReference type="ChEBI" id="CHEBI:29108"/>
    </ligand>
</feature>
<feature type="binding site" evidence="7">
    <location>
        <position position="14"/>
    </location>
    <ligand>
        <name>Ca(2+)</name>
        <dbReference type="ChEBI" id="CHEBI:29108"/>
    </ligand>
</feature>
<sequence>MLAHFERGSSEIDWCEANYEFSHSIAEFYNTISNVVFLVIPPFFMYLFRPYSAHIGQGINLIFFLLVVIGVCSAYFHATLSLVGQLLDELAILWVIMAAFAMWAPKWIIRICPFYGNRHRLVYLMVLFGVFGTLLGFIHPIVNAFALLSLGPPLVSLLVYEVMGSPNKVVHRLGFFCTFLWITAIACWINDRVFCETWKSLSFPYLHCGWHILIFVASYLACVIAAYIHAVNEFPQYKPSIIYWPDNSYQLGFPYVTVKVENGKDLLA</sequence>
<comment type="subcellular location">
    <subcellularLocation>
        <location evidence="1">Membrane</location>
        <topology evidence="1">Multi-pass membrane protein</topology>
    </subcellularLocation>
</comment>
<evidence type="ECO:0000256" key="1">
    <source>
        <dbReference type="ARBA" id="ARBA00004141"/>
    </source>
</evidence>
<evidence type="ECO:0000256" key="6">
    <source>
        <dbReference type="ARBA" id="ARBA00023136"/>
    </source>
</evidence>
<protein>
    <recommendedName>
        <fullName evidence="9">Alkaline ceramidase</fullName>
        <ecNumber evidence="9">3.5.1.-</ecNumber>
    </recommendedName>
</protein>
<feature type="binding site" evidence="8">
    <location>
        <position position="207"/>
    </location>
    <ligand>
        <name>Zn(2+)</name>
        <dbReference type="ChEBI" id="CHEBI:29105"/>
        <note>catalytic</note>
    </ligand>
</feature>
<evidence type="ECO:0000256" key="8">
    <source>
        <dbReference type="PIRSR" id="PIRSR608901-2"/>
    </source>
</evidence>
<name>A0A913XID2_EXADI</name>
<proteinExistence type="inferred from homology"/>
<reference evidence="10" key="1">
    <citation type="submission" date="2022-11" db="UniProtKB">
        <authorList>
            <consortium name="EnsemblMetazoa"/>
        </authorList>
    </citation>
    <scope>IDENTIFICATION</scope>
</reference>
<dbReference type="InterPro" id="IPR008901">
    <property type="entry name" value="ACER"/>
</dbReference>
<dbReference type="GO" id="GO:0046514">
    <property type="term" value="P:ceramide catabolic process"/>
    <property type="evidence" value="ECO:0007669"/>
    <property type="project" value="TreeGrafter"/>
</dbReference>
<evidence type="ECO:0000313" key="10">
    <source>
        <dbReference type="EnsemblMetazoa" id="XP_020904793.1"/>
    </source>
</evidence>
<keyword evidence="11" id="KW-1185">Reference proteome</keyword>
<keyword evidence="5 9" id="KW-1133">Transmembrane helix</keyword>
<feature type="binding site" evidence="8">
    <location>
        <position position="211"/>
    </location>
    <ligand>
        <name>Zn(2+)</name>
        <dbReference type="ChEBI" id="CHEBI:29105"/>
        <note>catalytic</note>
    </ligand>
</feature>
<dbReference type="RefSeq" id="XP_020904793.1">
    <property type="nucleotide sequence ID" value="XM_021049134.2"/>
</dbReference>
<comment type="caution">
    <text evidence="9">Lacks conserved residue(s) required for the propagation of feature annotation.</text>
</comment>
<feature type="binding site" evidence="8">
    <location>
        <position position="77"/>
    </location>
    <ligand>
        <name>Zn(2+)</name>
        <dbReference type="ChEBI" id="CHEBI:29105"/>
        <note>catalytic</note>
    </ligand>
</feature>
<feature type="transmembrane region" description="Helical" evidence="9">
    <location>
        <begin position="90"/>
        <end position="109"/>
    </location>
</feature>
<feature type="transmembrane region" description="Helical" evidence="9">
    <location>
        <begin position="28"/>
        <end position="47"/>
    </location>
</feature>